<proteinExistence type="predicted"/>
<feature type="domain" description="Retrotransposon Copia-like N-terminal" evidence="2">
    <location>
        <begin position="57"/>
        <end position="102"/>
    </location>
</feature>
<gene>
    <name evidence="3" type="ORF">LTRI10_LOCUS25160</name>
</gene>
<accession>A0AAV2ED67</accession>
<name>A0AAV2ED67_9ROSI</name>
<sequence>MSGAQTPPNTPPFGFGGSGATRTTTRQLQLDFNLAPSTKTRCRTRLVIFGNPYYLNPNENMSQSIVVEPFDGTNYVMWSRSIQVVLKTKNKVGFIDGSIPIPPREAYLFSLWDACNTVLLCWLQNSMTKEIRRSVLNHTNSKTLWDELKRRFGLPNALRITNLEDEIQACKQGSRTINQYYTTIKGLLDEYVEFCPITPCTCAPDNPMPCAAVAAFVQKQETDYLIRFLRGLNPEYEVIKTQLLMQRPLPTVSTTIDDLLQHEQKLKSDVAMGGKKGQNLALAVVGYNSRDNTEARGKKFCRFCKMSTHNIEDCFFG</sequence>
<dbReference type="InterPro" id="IPR029472">
    <property type="entry name" value="Copia-like_N"/>
</dbReference>
<keyword evidence="4" id="KW-1185">Reference proteome</keyword>
<reference evidence="3 4" key="1">
    <citation type="submission" date="2024-04" db="EMBL/GenBank/DDBJ databases">
        <authorList>
            <person name="Fracassetti M."/>
        </authorList>
    </citation>
    <scope>NUCLEOTIDE SEQUENCE [LARGE SCALE GENOMIC DNA]</scope>
</reference>
<evidence type="ECO:0000313" key="3">
    <source>
        <dbReference type="EMBL" id="CAL1383921.1"/>
    </source>
</evidence>
<evidence type="ECO:0000256" key="1">
    <source>
        <dbReference type="SAM" id="MobiDB-lite"/>
    </source>
</evidence>
<evidence type="ECO:0000313" key="4">
    <source>
        <dbReference type="Proteomes" id="UP001497516"/>
    </source>
</evidence>
<evidence type="ECO:0000259" key="2">
    <source>
        <dbReference type="Pfam" id="PF14244"/>
    </source>
</evidence>
<dbReference type="PANTHER" id="PTHR37610">
    <property type="entry name" value="CCHC-TYPE DOMAIN-CONTAINING PROTEIN"/>
    <property type="match status" value="1"/>
</dbReference>
<dbReference type="AlphaFoldDB" id="A0AAV2ED67"/>
<dbReference type="EMBL" id="OZ034817">
    <property type="protein sequence ID" value="CAL1383921.1"/>
    <property type="molecule type" value="Genomic_DNA"/>
</dbReference>
<organism evidence="3 4">
    <name type="scientific">Linum trigynum</name>
    <dbReference type="NCBI Taxonomy" id="586398"/>
    <lineage>
        <taxon>Eukaryota</taxon>
        <taxon>Viridiplantae</taxon>
        <taxon>Streptophyta</taxon>
        <taxon>Embryophyta</taxon>
        <taxon>Tracheophyta</taxon>
        <taxon>Spermatophyta</taxon>
        <taxon>Magnoliopsida</taxon>
        <taxon>eudicotyledons</taxon>
        <taxon>Gunneridae</taxon>
        <taxon>Pentapetalae</taxon>
        <taxon>rosids</taxon>
        <taxon>fabids</taxon>
        <taxon>Malpighiales</taxon>
        <taxon>Linaceae</taxon>
        <taxon>Linum</taxon>
    </lineage>
</organism>
<feature type="region of interest" description="Disordered" evidence="1">
    <location>
        <begin position="1"/>
        <end position="20"/>
    </location>
</feature>
<dbReference type="Pfam" id="PF14244">
    <property type="entry name" value="Retrotran_gag_3"/>
    <property type="match status" value="1"/>
</dbReference>
<protein>
    <recommendedName>
        <fullName evidence="2">Retrotransposon Copia-like N-terminal domain-containing protein</fullName>
    </recommendedName>
</protein>
<dbReference type="Proteomes" id="UP001497516">
    <property type="component" value="Chromosome 4"/>
</dbReference>
<dbReference type="PANTHER" id="PTHR37610:SF55">
    <property type="entry name" value="RETROTRANSPOSON COPIA-LIKE N-TERMINAL DOMAIN-CONTAINING PROTEIN"/>
    <property type="match status" value="1"/>
</dbReference>